<feature type="domain" description="Anthranilate synthase component I N-terminal" evidence="10">
    <location>
        <begin position="21"/>
        <end position="142"/>
    </location>
</feature>
<evidence type="ECO:0000313" key="11">
    <source>
        <dbReference type="EMBL" id="PTQ56614.1"/>
    </source>
</evidence>
<dbReference type="GO" id="GO:0004049">
    <property type="term" value="F:anthranilate synthase activity"/>
    <property type="evidence" value="ECO:0007669"/>
    <property type="project" value="UniProtKB-EC"/>
</dbReference>
<dbReference type="InterPro" id="IPR015890">
    <property type="entry name" value="Chorismate_C"/>
</dbReference>
<dbReference type="Gene3D" id="3.60.120.10">
    <property type="entry name" value="Anthranilate synthase"/>
    <property type="match status" value="1"/>
</dbReference>
<evidence type="ECO:0000259" key="10">
    <source>
        <dbReference type="Pfam" id="PF04715"/>
    </source>
</evidence>
<evidence type="ECO:0000256" key="6">
    <source>
        <dbReference type="ARBA" id="ARBA00023239"/>
    </source>
</evidence>
<dbReference type="PRINTS" id="PR00095">
    <property type="entry name" value="ANTSNTHASEI"/>
</dbReference>
<sequence>MSSDVGRKLILYPLAEEIVFDHLTPISVMYALKERRPTLLESVENGSVWARYSYLAFDPILTWKSTESGAALKEDLAAWLTRWHVEPLDTSYGLTSPLIGGAIGAMAFEGATGGASGKKPTAHFFLPRYLLIFDHGKQRLWLLTYLVREEASSPRPEDADLRAARRALQALRETILKSPPPPALTISGQLFAEESRVYDPYLNVCANMTHDAFISAVSSIKDAIARGEVEQVVLSQRFSLELHADVLTVYRYLRALNPSPYMYILDLDEDIYVGSSPEVLLKVTAGQMVTRPIAGTRPRGKTEEEDAARIAELLADPKEQSEHDQLLALARSDFGAVAKPGSVRVGEYMALEKYSHVIHLVSHVEGELDASHTSLDALFHLFPAGTVSGAPREKAFEYIKRYETDPRGVYGGAIGWISPGGDLDLAIAIRTIHIERPGDSHENLTPPLRAHVQAGAGIVGASRPETEYEETRNKARALLVAMRLAEKEGEQCVHI</sequence>
<reference evidence="12" key="1">
    <citation type="journal article" date="2018" name="Sci. Rep.">
        <title>Lignite coal burning seam in the remote Altai Mountains harbors a hydrogen-driven thermophilic microbial community.</title>
        <authorList>
            <person name="Kadnikov V.V."/>
            <person name="Mardanov A.V."/>
            <person name="Ivasenko D.A."/>
            <person name="Antsiferov D.V."/>
            <person name="Beletsky A.V."/>
            <person name="Karnachuk O.V."/>
            <person name="Ravin N.V."/>
        </authorList>
    </citation>
    <scope>NUCLEOTIDE SEQUENCE [LARGE SCALE GENOMIC DNA]</scope>
</reference>
<comment type="caution">
    <text evidence="11">The sequence shown here is derived from an EMBL/GenBank/DDBJ whole genome shotgun (WGS) entry which is preliminary data.</text>
</comment>
<evidence type="ECO:0000256" key="2">
    <source>
        <dbReference type="ARBA" id="ARBA00011575"/>
    </source>
</evidence>
<evidence type="ECO:0000259" key="9">
    <source>
        <dbReference type="Pfam" id="PF00425"/>
    </source>
</evidence>
<dbReference type="GO" id="GO:0046872">
    <property type="term" value="F:metal ion binding"/>
    <property type="evidence" value="ECO:0007669"/>
    <property type="project" value="UniProtKB-KW"/>
</dbReference>
<gene>
    <name evidence="11" type="ORF">BSOLF_2882</name>
</gene>
<dbReference type="Pfam" id="PF00425">
    <property type="entry name" value="Chorismate_bind"/>
    <property type="match status" value="1"/>
</dbReference>
<dbReference type="EMBL" id="PEBX01000023">
    <property type="protein sequence ID" value="PTQ56614.1"/>
    <property type="molecule type" value="Genomic_DNA"/>
</dbReference>
<dbReference type="SUPFAM" id="SSF56322">
    <property type="entry name" value="ADC synthase"/>
    <property type="match status" value="1"/>
</dbReference>
<name>A0A2R6Y1Q4_9BACL</name>
<evidence type="ECO:0000256" key="4">
    <source>
        <dbReference type="ARBA" id="ARBA00022723"/>
    </source>
</evidence>
<dbReference type="GO" id="GO:0000162">
    <property type="term" value="P:L-tryptophan biosynthetic process"/>
    <property type="evidence" value="ECO:0007669"/>
    <property type="project" value="TreeGrafter"/>
</dbReference>
<keyword evidence="5" id="KW-0460">Magnesium</keyword>
<organism evidence="11 12">
    <name type="scientific">Candidatus Carbonibacillus altaicus</name>
    <dbReference type="NCBI Taxonomy" id="2163959"/>
    <lineage>
        <taxon>Bacteria</taxon>
        <taxon>Bacillati</taxon>
        <taxon>Bacillota</taxon>
        <taxon>Bacilli</taxon>
        <taxon>Bacillales</taxon>
        <taxon>Candidatus Carbonibacillus</taxon>
    </lineage>
</organism>
<dbReference type="AlphaFoldDB" id="A0A2R6Y1Q4"/>
<dbReference type="PANTHER" id="PTHR11236:SF48">
    <property type="entry name" value="ISOCHORISMATE SYNTHASE MENF"/>
    <property type="match status" value="1"/>
</dbReference>
<comment type="subunit">
    <text evidence="2">Heterotetramer consisting of two non-identical subunits: a beta subunit (TrpG) and a large alpha subunit (TrpE).</text>
</comment>
<protein>
    <recommendedName>
        <fullName evidence="3">Anthranilate synthase component 1</fullName>
    </recommendedName>
</protein>
<evidence type="ECO:0000256" key="3">
    <source>
        <dbReference type="ARBA" id="ARBA00020653"/>
    </source>
</evidence>
<dbReference type="Proteomes" id="UP000244338">
    <property type="component" value="Unassembled WGS sequence"/>
</dbReference>
<dbReference type="InterPro" id="IPR006805">
    <property type="entry name" value="Anth_synth_I_N"/>
</dbReference>
<feature type="domain" description="Chorismate-utilising enzyme C-terminal" evidence="9">
    <location>
        <begin position="211"/>
        <end position="474"/>
    </location>
</feature>
<evidence type="ECO:0000313" key="12">
    <source>
        <dbReference type="Proteomes" id="UP000244338"/>
    </source>
</evidence>
<comment type="function">
    <text evidence="7">Part of a heterotetrameric complex that catalyzes the two-step biosynthesis of anthranilate, an intermediate in the biosynthesis of L-tryptophan. In the first step, the glutamine-binding beta subunit (TrpG) of anthranilate synthase (AS) provides the glutamine amidotransferase activity which generates ammonia as a substrate that, along with chorismate, is used in the second step, catalyzed by the large alpha subunit of AS (TrpE) to produce anthranilate. In the absence of TrpG, TrpE can synthesize anthranilate directly from chorismate and high concentrations of ammonia.</text>
</comment>
<evidence type="ECO:0000256" key="5">
    <source>
        <dbReference type="ARBA" id="ARBA00022842"/>
    </source>
</evidence>
<comment type="cofactor">
    <cofactor evidence="1">
        <name>Mg(2+)</name>
        <dbReference type="ChEBI" id="CHEBI:18420"/>
    </cofactor>
</comment>
<proteinExistence type="predicted"/>
<dbReference type="Pfam" id="PF04715">
    <property type="entry name" value="Anth_synt_I_N"/>
    <property type="match status" value="1"/>
</dbReference>
<dbReference type="PANTHER" id="PTHR11236">
    <property type="entry name" value="AMINOBENZOATE/ANTHRANILATE SYNTHASE"/>
    <property type="match status" value="1"/>
</dbReference>
<evidence type="ECO:0000256" key="8">
    <source>
        <dbReference type="ARBA" id="ARBA00047683"/>
    </source>
</evidence>
<evidence type="ECO:0000256" key="7">
    <source>
        <dbReference type="ARBA" id="ARBA00025634"/>
    </source>
</evidence>
<keyword evidence="6" id="KW-0456">Lyase</keyword>
<comment type="catalytic activity">
    <reaction evidence="8">
        <text>chorismate + L-glutamine = anthranilate + pyruvate + L-glutamate + H(+)</text>
        <dbReference type="Rhea" id="RHEA:21732"/>
        <dbReference type="ChEBI" id="CHEBI:15361"/>
        <dbReference type="ChEBI" id="CHEBI:15378"/>
        <dbReference type="ChEBI" id="CHEBI:16567"/>
        <dbReference type="ChEBI" id="CHEBI:29748"/>
        <dbReference type="ChEBI" id="CHEBI:29985"/>
        <dbReference type="ChEBI" id="CHEBI:58359"/>
        <dbReference type="EC" id="4.1.3.27"/>
    </reaction>
</comment>
<keyword evidence="4" id="KW-0479">Metal-binding</keyword>
<evidence type="ECO:0000256" key="1">
    <source>
        <dbReference type="ARBA" id="ARBA00001946"/>
    </source>
</evidence>
<dbReference type="InterPro" id="IPR019999">
    <property type="entry name" value="Anth_synth_I-like"/>
</dbReference>
<dbReference type="InterPro" id="IPR005801">
    <property type="entry name" value="ADC_synthase"/>
</dbReference>
<accession>A0A2R6Y1Q4</accession>